<evidence type="ECO:0000256" key="2">
    <source>
        <dbReference type="SAM" id="SignalP"/>
    </source>
</evidence>
<dbReference type="Gene3D" id="1.20.1260.10">
    <property type="match status" value="2"/>
</dbReference>
<dbReference type="PROSITE" id="PS51257">
    <property type="entry name" value="PROKAR_LIPOPROTEIN"/>
    <property type="match status" value="1"/>
</dbReference>
<dbReference type="AlphaFoldDB" id="A0A6I4TIV3"/>
<comment type="caution">
    <text evidence="4">The sequence shown here is derived from an EMBL/GenBank/DDBJ whole genome shotgun (WGS) entry which is preliminary data.</text>
</comment>
<reference evidence="4 5" key="1">
    <citation type="submission" date="2019-12" db="EMBL/GenBank/DDBJ databases">
        <title>Genomic-based taxomic classification of the family Erythrobacteraceae.</title>
        <authorList>
            <person name="Xu L."/>
        </authorList>
    </citation>
    <scope>NUCLEOTIDE SEQUENCE [LARGE SCALE GENOMIC DNA]</scope>
    <source>
        <strain evidence="4 5">100921-2</strain>
    </source>
</reference>
<keyword evidence="5" id="KW-1185">Reference proteome</keyword>
<dbReference type="OrthoDB" id="517560at2"/>
<organism evidence="4 5">
    <name type="scientific">Tsuneonella aeria</name>
    <dbReference type="NCBI Taxonomy" id="1837929"/>
    <lineage>
        <taxon>Bacteria</taxon>
        <taxon>Pseudomonadati</taxon>
        <taxon>Pseudomonadota</taxon>
        <taxon>Alphaproteobacteria</taxon>
        <taxon>Sphingomonadales</taxon>
        <taxon>Erythrobacteraceae</taxon>
        <taxon>Tsuneonella</taxon>
    </lineage>
</organism>
<feature type="chain" id="PRO_5026315640" evidence="2">
    <location>
        <begin position="25"/>
        <end position="274"/>
    </location>
</feature>
<dbReference type="Pfam" id="PF03713">
    <property type="entry name" value="DUF305"/>
    <property type="match status" value="2"/>
</dbReference>
<sequence length="274" mass="28527">MKRIMTLLLGAVALAACSSGEENAGQDAENASASSMANDANNPFGAVEMQMHERMMAAVGANASETWVKKMIEHHRGAVEMSQILIDRGGESGFVEMARMTVEKQSREIGELERSLAGGITGGSGEANPFEPVDKSMHDAMMAATGSTLSETWARKMIAHHQGGVDMSEVLIRQGGDPDILAKARSTARDQRAEIAHLAAMLSGEAMPAADAPAASSSARATDRATPAAPRTSPAPKAAQPPAQPKQAAPRPTSSPAPSPTAECLPEHRAAGHC</sequence>
<accession>A0A6I4TIV3</accession>
<feature type="compositionally biased region" description="Low complexity" evidence="1">
    <location>
        <begin position="209"/>
        <end position="252"/>
    </location>
</feature>
<dbReference type="Proteomes" id="UP000439522">
    <property type="component" value="Unassembled WGS sequence"/>
</dbReference>
<feature type="compositionally biased region" description="Basic and acidic residues" evidence="1">
    <location>
        <begin position="265"/>
        <end position="274"/>
    </location>
</feature>
<dbReference type="InterPro" id="IPR005183">
    <property type="entry name" value="DUF305_CopM-like"/>
</dbReference>
<dbReference type="PANTHER" id="PTHR36933:SF1">
    <property type="entry name" value="SLL0788 PROTEIN"/>
    <property type="match status" value="1"/>
</dbReference>
<evidence type="ECO:0000313" key="4">
    <source>
        <dbReference type="EMBL" id="MXO75985.1"/>
    </source>
</evidence>
<keyword evidence="2" id="KW-0732">Signal</keyword>
<dbReference type="EMBL" id="WTZA01000002">
    <property type="protein sequence ID" value="MXO75985.1"/>
    <property type="molecule type" value="Genomic_DNA"/>
</dbReference>
<feature type="domain" description="DUF305" evidence="3">
    <location>
        <begin position="138"/>
        <end position="202"/>
    </location>
</feature>
<gene>
    <name evidence="4" type="ORF">GRI40_12240</name>
</gene>
<feature type="region of interest" description="Disordered" evidence="1">
    <location>
        <begin position="209"/>
        <end position="274"/>
    </location>
</feature>
<evidence type="ECO:0000256" key="1">
    <source>
        <dbReference type="SAM" id="MobiDB-lite"/>
    </source>
</evidence>
<feature type="signal peptide" evidence="2">
    <location>
        <begin position="1"/>
        <end position="24"/>
    </location>
</feature>
<dbReference type="PANTHER" id="PTHR36933">
    <property type="entry name" value="SLL0788 PROTEIN"/>
    <property type="match status" value="1"/>
</dbReference>
<proteinExistence type="predicted"/>
<name>A0A6I4TIV3_9SPHN</name>
<feature type="domain" description="DUF305" evidence="3">
    <location>
        <begin position="23"/>
        <end position="114"/>
    </location>
</feature>
<dbReference type="InterPro" id="IPR012347">
    <property type="entry name" value="Ferritin-like"/>
</dbReference>
<protein>
    <submittedName>
        <fullName evidence="4">DUF305 domain-containing protein</fullName>
    </submittedName>
</protein>
<evidence type="ECO:0000313" key="5">
    <source>
        <dbReference type="Proteomes" id="UP000439522"/>
    </source>
</evidence>
<evidence type="ECO:0000259" key="3">
    <source>
        <dbReference type="Pfam" id="PF03713"/>
    </source>
</evidence>